<keyword evidence="3" id="KW-1185">Reference proteome</keyword>
<accession>A0ABQ3F3A2</accession>
<organism evidence="2 3">
    <name type="scientific">Streptomyces cirratus</name>
    <dbReference type="NCBI Taxonomy" id="68187"/>
    <lineage>
        <taxon>Bacteria</taxon>
        <taxon>Bacillati</taxon>
        <taxon>Actinomycetota</taxon>
        <taxon>Actinomycetes</taxon>
        <taxon>Kitasatosporales</taxon>
        <taxon>Streptomycetaceae</taxon>
        <taxon>Streptomyces</taxon>
    </lineage>
</organism>
<dbReference type="Pfam" id="PF01609">
    <property type="entry name" value="DDE_Tnp_1"/>
    <property type="match status" value="1"/>
</dbReference>
<sequence>MFAQLNGLLRKLLRKKEGRDGGPSACVIDAQSVKTSPSVPAAGQGIDAGKKVVGRKRNIVTDTFGLLLVYDQPGKPAA</sequence>
<dbReference type="Proteomes" id="UP000642673">
    <property type="component" value="Unassembled WGS sequence"/>
</dbReference>
<feature type="domain" description="Transposase IS4-like" evidence="1">
    <location>
        <begin position="21"/>
        <end position="73"/>
    </location>
</feature>
<dbReference type="PANTHER" id="PTHR30007:SF0">
    <property type="entry name" value="TRANSPOSASE"/>
    <property type="match status" value="1"/>
</dbReference>
<name>A0ABQ3F3A2_9ACTN</name>
<evidence type="ECO:0000259" key="1">
    <source>
        <dbReference type="Pfam" id="PF01609"/>
    </source>
</evidence>
<protein>
    <recommendedName>
        <fullName evidence="1">Transposase IS4-like domain-containing protein</fullName>
    </recommendedName>
</protein>
<dbReference type="PANTHER" id="PTHR30007">
    <property type="entry name" value="PHP DOMAIN PROTEIN"/>
    <property type="match status" value="1"/>
</dbReference>
<dbReference type="InterPro" id="IPR002559">
    <property type="entry name" value="Transposase_11"/>
</dbReference>
<evidence type="ECO:0000313" key="2">
    <source>
        <dbReference type="EMBL" id="GHB68110.1"/>
    </source>
</evidence>
<reference evidence="3" key="1">
    <citation type="journal article" date="2019" name="Int. J. Syst. Evol. Microbiol.">
        <title>The Global Catalogue of Microorganisms (GCM) 10K type strain sequencing project: providing services to taxonomists for standard genome sequencing and annotation.</title>
        <authorList>
            <consortium name="The Broad Institute Genomics Platform"/>
            <consortium name="The Broad Institute Genome Sequencing Center for Infectious Disease"/>
            <person name="Wu L."/>
            <person name="Ma J."/>
        </authorList>
    </citation>
    <scope>NUCLEOTIDE SEQUENCE [LARGE SCALE GENOMIC DNA]</scope>
    <source>
        <strain evidence="3">JCM 4738</strain>
    </source>
</reference>
<proteinExistence type="predicted"/>
<comment type="caution">
    <text evidence="2">The sequence shown here is derived from an EMBL/GenBank/DDBJ whole genome shotgun (WGS) entry which is preliminary data.</text>
</comment>
<evidence type="ECO:0000313" key="3">
    <source>
        <dbReference type="Proteomes" id="UP000642673"/>
    </source>
</evidence>
<dbReference type="EMBL" id="BMVP01000008">
    <property type="protein sequence ID" value="GHB68110.1"/>
    <property type="molecule type" value="Genomic_DNA"/>
</dbReference>
<gene>
    <name evidence="2" type="ORF">GCM10010347_42790</name>
</gene>